<feature type="signal peptide" evidence="1">
    <location>
        <begin position="1"/>
        <end position="19"/>
    </location>
</feature>
<dbReference type="AlphaFoldDB" id="A0A814SEY5"/>
<dbReference type="Proteomes" id="UP000663829">
    <property type="component" value="Unassembled WGS sequence"/>
</dbReference>
<proteinExistence type="predicted"/>
<evidence type="ECO:0000256" key="1">
    <source>
        <dbReference type="SAM" id="SignalP"/>
    </source>
</evidence>
<comment type="caution">
    <text evidence="2">The sequence shown here is derived from an EMBL/GenBank/DDBJ whole genome shotgun (WGS) entry which is preliminary data.</text>
</comment>
<reference evidence="2" key="1">
    <citation type="submission" date="2021-02" db="EMBL/GenBank/DDBJ databases">
        <authorList>
            <person name="Nowell W R."/>
        </authorList>
    </citation>
    <scope>NUCLEOTIDE SEQUENCE</scope>
</reference>
<evidence type="ECO:0000313" key="4">
    <source>
        <dbReference type="Proteomes" id="UP000663829"/>
    </source>
</evidence>
<sequence length="771" mass="89322">MKNCPLLSIVIQLFCESLSDDDMSAAFDDIWNSLTNDGLRSTTQHFDHILEDGMKSLLEEPSEEEVHSSLFMALREYYRDELFQILKDSNVLDRANLYKLVLETCCICRAHIDGSSKTVAVEDRNMIFLTKNVMIREGSRCCREHLEDGSLILDAINVVKPHKIESTLFKTGDVQLLINNHTTTIARELMGGRNDTLVPVIDGTYIYIQVNEKKLQRESCFEAIKQYHSNDTNKEDIFETARMLLSRLQEVSELKTKYLCVFSCISNQKIFDEWQKELSRYLVELSDKMENLSVTQKIEALNTKLLIVKALSRLDGFLEGENDVYKKVIDDIKNTDYVQVASGMVALQSSNEVGKHFHEQAKRAPGVGLDKDAFNQIEALKERQNDVVLKVVKKYSEMDITGYTLNSPKDIFEKFGKVNNANEIYNEAVTTIRDRIIEKFRKELEQAKLKKPPNPENLHIRKFESAVKYLPEDMRSAVELELKYCKDDINRDIDDFSTQLDNAVSGGDLKEMKKVMQDIQLEGMSSIAQKGRELVQKQVQEIMVKINQNFEQDEIREALANAKQLYDYKIELENVVVEIRQLYLEIRRQLRKTFEDAYVITELTPYSNMLELVSYKTEELKNELIKKELINGDILKTKAPETVRLLPDIPWHIIYLEIWLKVLRYDDAYALLREADPTNAINTLPMCPDSGTLWLFSDNDDSKQAKAYVYDGYQMHLDKRRTDPPMSHILNMNDILLIQKTRNETIDLRKLFFSYIKDCTVVEETLMVTHI</sequence>
<name>A0A814SEY5_9BILA</name>
<dbReference type="EMBL" id="CAJNOQ010006729">
    <property type="protein sequence ID" value="CAF1145547.1"/>
    <property type="molecule type" value="Genomic_DNA"/>
</dbReference>
<accession>A0A814SEY5</accession>
<protein>
    <submittedName>
        <fullName evidence="2">Uncharacterized protein</fullName>
    </submittedName>
</protein>
<keyword evidence="1" id="KW-0732">Signal</keyword>
<dbReference type="Proteomes" id="UP000681722">
    <property type="component" value="Unassembled WGS sequence"/>
</dbReference>
<keyword evidence="4" id="KW-1185">Reference proteome</keyword>
<evidence type="ECO:0000313" key="3">
    <source>
        <dbReference type="EMBL" id="CAF3909166.1"/>
    </source>
</evidence>
<evidence type="ECO:0000313" key="2">
    <source>
        <dbReference type="EMBL" id="CAF1145547.1"/>
    </source>
</evidence>
<feature type="chain" id="PRO_5036225868" evidence="1">
    <location>
        <begin position="20"/>
        <end position="771"/>
    </location>
</feature>
<gene>
    <name evidence="2" type="ORF">GPM918_LOCUS20910</name>
    <name evidence="3" type="ORF">SRO942_LOCUS20907</name>
</gene>
<dbReference type="EMBL" id="CAJOBC010006729">
    <property type="protein sequence ID" value="CAF3909166.1"/>
    <property type="molecule type" value="Genomic_DNA"/>
</dbReference>
<organism evidence="2 4">
    <name type="scientific">Didymodactylos carnosus</name>
    <dbReference type="NCBI Taxonomy" id="1234261"/>
    <lineage>
        <taxon>Eukaryota</taxon>
        <taxon>Metazoa</taxon>
        <taxon>Spiralia</taxon>
        <taxon>Gnathifera</taxon>
        <taxon>Rotifera</taxon>
        <taxon>Eurotatoria</taxon>
        <taxon>Bdelloidea</taxon>
        <taxon>Philodinida</taxon>
        <taxon>Philodinidae</taxon>
        <taxon>Didymodactylos</taxon>
    </lineage>
</organism>